<comment type="caution">
    <text evidence="1">The sequence shown here is derived from an EMBL/GenBank/DDBJ whole genome shotgun (WGS) entry which is preliminary data.</text>
</comment>
<reference evidence="1 2" key="1">
    <citation type="submission" date="2016-02" db="EMBL/GenBank/DDBJ databases">
        <title>Genome analysis of coral dinoflagellate symbionts highlights evolutionary adaptations to a symbiotic lifestyle.</title>
        <authorList>
            <person name="Aranda M."/>
            <person name="Li Y."/>
            <person name="Liew Y.J."/>
            <person name="Baumgarten S."/>
            <person name="Simakov O."/>
            <person name="Wilson M."/>
            <person name="Piel J."/>
            <person name="Ashoor H."/>
            <person name="Bougouffa S."/>
            <person name="Bajic V.B."/>
            <person name="Ryu T."/>
            <person name="Ravasi T."/>
            <person name="Bayer T."/>
            <person name="Micklem G."/>
            <person name="Kim H."/>
            <person name="Bhak J."/>
            <person name="Lajeunesse T.C."/>
            <person name="Voolstra C.R."/>
        </authorList>
    </citation>
    <scope>NUCLEOTIDE SEQUENCE [LARGE SCALE GENOMIC DNA]</scope>
    <source>
        <strain evidence="1 2">CCMP2467</strain>
    </source>
</reference>
<name>A0A1Q9E7W9_SYMMI</name>
<dbReference type="EMBL" id="LSRX01000235">
    <property type="protein sequence ID" value="OLQ03510.1"/>
    <property type="molecule type" value="Genomic_DNA"/>
</dbReference>
<sequence length="431" mass="48227">MAAATEWNKLLADALVPDPVVSGLKSLGYDSKASFNFESEEVFKAFGKHALVTKKLVAGVSESDWTFHPMLGKLRQVWQACRPAQVAPAVTALALPQPGQPGVLAALGASSSPAKLTVAHRDKMRRDLEAKYTGLYVTEASLPSVSLLQLVQNQCTQKAWEWLPWKKLLSEKAALELHSRRPRSAKEDAFEQLLLNAGGGFDEEWDMDLSPSPFRLQQMLTVRGHAYAMPDAADAREDEEDADGKRRKDTPEGLVWVVLQNSKAPEKFRCVKALIPKELSVTDIRRATSSKVGCPFKELQLQIDGEHMWTGRLQPFLNAEDREYKVKWRKINRLAKYIEHKQTGGAKGQCSKYGRTIMHYIALAGDVDLFQEAVAAVKANVDMEEFINIQDKCGDTVCLPRFRLRCYTEIVALCIEREADLEKKTIKGRTV</sequence>
<protein>
    <submittedName>
        <fullName evidence="1">Uncharacterized protein</fullName>
    </submittedName>
</protein>
<evidence type="ECO:0000313" key="2">
    <source>
        <dbReference type="Proteomes" id="UP000186817"/>
    </source>
</evidence>
<dbReference type="OrthoDB" id="439668at2759"/>
<accession>A0A1Q9E7W9</accession>
<dbReference type="Proteomes" id="UP000186817">
    <property type="component" value="Unassembled WGS sequence"/>
</dbReference>
<dbReference type="Gene3D" id="1.25.40.20">
    <property type="entry name" value="Ankyrin repeat-containing domain"/>
    <property type="match status" value="1"/>
</dbReference>
<dbReference type="AlphaFoldDB" id="A0A1Q9E7W9"/>
<organism evidence="1 2">
    <name type="scientific">Symbiodinium microadriaticum</name>
    <name type="common">Dinoflagellate</name>
    <name type="synonym">Zooxanthella microadriatica</name>
    <dbReference type="NCBI Taxonomy" id="2951"/>
    <lineage>
        <taxon>Eukaryota</taxon>
        <taxon>Sar</taxon>
        <taxon>Alveolata</taxon>
        <taxon>Dinophyceae</taxon>
        <taxon>Suessiales</taxon>
        <taxon>Symbiodiniaceae</taxon>
        <taxon>Symbiodinium</taxon>
    </lineage>
</organism>
<evidence type="ECO:0000313" key="1">
    <source>
        <dbReference type="EMBL" id="OLQ03510.1"/>
    </source>
</evidence>
<keyword evidence="2" id="KW-1185">Reference proteome</keyword>
<dbReference type="InterPro" id="IPR036770">
    <property type="entry name" value="Ankyrin_rpt-contain_sf"/>
</dbReference>
<proteinExistence type="predicted"/>
<gene>
    <name evidence="1" type="ORF">AK812_SmicGene13564</name>
</gene>
<dbReference type="SUPFAM" id="SSF48403">
    <property type="entry name" value="Ankyrin repeat"/>
    <property type="match status" value="1"/>
</dbReference>